<dbReference type="PANTHER" id="PTHR44019:SF8">
    <property type="entry name" value="POC1 CENTRIOLAR PROTEIN HOMOLOG"/>
    <property type="match status" value="1"/>
</dbReference>
<accession>A0A7M7M5C6</accession>
<feature type="repeat" description="WD" evidence="3">
    <location>
        <begin position="151"/>
        <end position="192"/>
    </location>
</feature>
<dbReference type="OrthoDB" id="756370at2759"/>
<evidence type="ECO:0000256" key="4">
    <source>
        <dbReference type="SAM" id="MobiDB-lite"/>
    </source>
</evidence>
<dbReference type="InterPro" id="IPR015943">
    <property type="entry name" value="WD40/YVTN_repeat-like_dom_sf"/>
</dbReference>
<feature type="repeat" description="WD" evidence="3">
    <location>
        <begin position="109"/>
        <end position="150"/>
    </location>
</feature>
<dbReference type="GeneID" id="111245814"/>
<dbReference type="PROSITE" id="PS50294">
    <property type="entry name" value="WD_REPEATS_REGION"/>
    <property type="match status" value="2"/>
</dbReference>
<sequence length="508" mass="56666">MDPKQGQSRQHEWEPQLELTITPGSNGVSFMAWNGANRIAVCGRERDVHVHDFDVTLNRRISFVNDISEVRFAKRDLLVISALSGEVSILKLKKDFSRNVNPVQFQRHLLAHNAPVFALDVDSCGDTFISGGADKVVKLWTVSGQKLLGQFRKHNNAVRHLTYTSDGLCFASAGDDREIIEWDIRSQNPISAIANHCGGGASSLGFLPEGHLVVGHRDNNLRVFDARTKKVLATYRVYDNPIRSLSLHTSGQFVATSCPEDQCVSIIDLLNGVPLTTFTIKMPVKQALFLSPCDPPVNDFDTSDLLCVPGRGRKLNIFNCDLTRLLEDEERMSQSHQMSSYPECANAGVPVADEKEKTADERDVVDTNNKHPVSKASGDLAERVPLESNNRVESGAEMMARRTRRMTLARRTIKPRRISLDDLHEEQERQESTTRSKELQEEVVNEAAAIRQAESALLNKLIGQIADMSDRMDRLEIMITNRFNELAHGIASLEGRCLKANANESSIE</sequence>
<dbReference type="Pfam" id="PF00400">
    <property type="entry name" value="WD40"/>
    <property type="match status" value="3"/>
</dbReference>
<evidence type="ECO:0000256" key="2">
    <source>
        <dbReference type="ARBA" id="ARBA00022737"/>
    </source>
</evidence>
<dbReference type="AlphaFoldDB" id="A0A7M7M5C6"/>
<keyword evidence="1 3" id="KW-0853">WD repeat</keyword>
<evidence type="ECO:0000256" key="1">
    <source>
        <dbReference type="ARBA" id="ARBA00022574"/>
    </source>
</evidence>
<dbReference type="PANTHER" id="PTHR44019">
    <property type="entry name" value="WD REPEAT-CONTAINING PROTEIN 55"/>
    <property type="match status" value="1"/>
</dbReference>
<dbReference type="RefSeq" id="XP_022650385.1">
    <property type="nucleotide sequence ID" value="XM_022794650.1"/>
</dbReference>
<keyword evidence="6" id="KW-1185">Reference proteome</keyword>
<keyword evidence="2" id="KW-0677">Repeat</keyword>
<dbReference type="PROSITE" id="PS50082">
    <property type="entry name" value="WD_REPEATS_2"/>
    <property type="match status" value="2"/>
</dbReference>
<evidence type="ECO:0000256" key="3">
    <source>
        <dbReference type="PROSITE-ProRule" id="PRU00221"/>
    </source>
</evidence>
<dbReference type="KEGG" id="vde:111245814"/>
<dbReference type="SMART" id="SM00320">
    <property type="entry name" value="WD40"/>
    <property type="match status" value="5"/>
</dbReference>
<dbReference type="EnsemblMetazoa" id="XM_022794650">
    <property type="protein sequence ID" value="XP_022650385"/>
    <property type="gene ID" value="LOC111245814"/>
</dbReference>
<name>A0A7M7M5C6_VARDE</name>
<dbReference type="Proteomes" id="UP000594260">
    <property type="component" value="Unplaced"/>
</dbReference>
<reference evidence="5" key="1">
    <citation type="submission" date="2021-01" db="UniProtKB">
        <authorList>
            <consortium name="EnsemblMetazoa"/>
        </authorList>
    </citation>
    <scope>IDENTIFICATION</scope>
</reference>
<organism evidence="5 6">
    <name type="scientific">Varroa destructor</name>
    <name type="common">Honeybee mite</name>
    <dbReference type="NCBI Taxonomy" id="109461"/>
    <lineage>
        <taxon>Eukaryota</taxon>
        <taxon>Metazoa</taxon>
        <taxon>Ecdysozoa</taxon>
        <taxon>Arthropoda</taxon>
        <taxon>Chelicerata</taxon>
        <taxon>Arachnida</taxon>
        <taxon>Acari</taxon>
        <taxon>Parasitiformes</taxon>
        <taxon>Mesostigmata</taxon>
        <taxon>Gamasina</taxon>
        <taxon>Dermanyssoidea</taxon>
        <taxon>Varroidae</taxon>
        <taxon>Varroa</taxon>
    </lineage>
</organism>
<protein>
    <submittedName>
        <fullName evidence="5">Uncharacterized protein</fullName>
    </submittedName>
</protein>
<evidence type="ECO:0000313" key="6">
    <source>
        <dbReference type="Proteomes" id="UP000594260"/>
    </source>
</evidence>
<dbReference type="SUPFAM" id="SSF50978">
    <property type="entry name" value="WD40 repeat-like"/>
    <property type="match status" value="1"/>
</dbReference>
<dbReference type="InterPro" id="IPR001680">
    <property type="entry name" value="WD40_rpt"/>
</dbReference>
<dbReference type="InterPro" id="IPR050505">
    <property type="entry name" value="WDR55/POC1"/>
</dbReference>
<feature type="region of interest" description="Disordered" evidence="4">
    <location>
        <begin position="415"/>
        <end position="438"/>
    </location>
</feature>
<dbReference type="InterPro" id="IPR036322">
    <property type="entry name" value="WD40_repeat_dom_sf"/>
</dbReference>
<dbReference type="Gene3D" id="2.130.10.10">
    <property type="entry name" value="YVTN repeat-like/Quinoprotein amine dehydrogenase"/>
    <property type="match status" value="2"/>
</dbReference>
<evidence type="ECO:0000313" key="5">
    <source>
        <dbReference type="EnsemblMetazoa" id="XP_022650385"/>
    </source>
</evidence>
<proteinExistence type="predicted"/>
<feature type="compositionally biased region" description="Basic and acidic residues" evidence="4">
    <location>
        <begin position="418"/>
        <end position="438"/>
    </location>
</feature>
<dbReference type="InParanoid" id="A0A7M7M5C6"/>